<feature type="non-terminal residue" evidence="1">
    <location>
        <position position="192"/>
    </location>
</feature>
<evidence type="ECO:0000313" key="2">
    <source>
        <dbReference type="Proteomes" id="UP000591131"/>
    </source>
</evidence>
<name>A0A7J6KIK6_PERCH</name>
<dbReference type="AlphaFoldDB" id="A0A7J6KIK6"/>
<sequence length="192" mass="21462">AAISAQERLSPRELIEARSQVMNFWEERREQLASATAASASRMPEAVRAVAGKLNLPLFKEMLVASAYPDDSLADELQNGLPLTGSFEVPLAVFRKNQGKENKRRVIALEELLESGPELAKKMARQLESNPSEWDDTLWKSAIDETESRTMIGPLPLEDLEALFEDGFVASPRFAVVQTDKIRPCDDFKRSN</sequence>
<dbReference type="EMBL" id="JAAPAO010002983">
    <property type="protein sequence ID" value="KAF4646947.1"/>
    <property type="molecule type" value="Genomic_DNA"/>
</dbReference>
<feature type="non-terminal residue" evidence="1">
    <location>
        <position position="1"/>
    </location>
</feature>
<proteinExistence type="predicted"/>
<comment type="caution">
    <text evidence="1">The sequence shown here is derived from an EMBL/GenBank/DDBJ whole genome shotgun (WGS) entry which is preliminary data.</text>
</comment>
<dbReference type="Proteomes" id="UP000591131">
    <property type="component" value="Unassembled WGS sequence"/>
</dbReference>
<gene>
    <name evidence="1" type="ORF">FOL47_005324</name>
</gene>
<reference evidence="1 2" key="1">
    <citation type="submission" date="2020-04" db="EMBL/GenBank/DDBJ databases">
        <title>Perkinsus chesapeaki whole genome sequence.</title>
        <authorList>
            <person name="Bogema D.R."/>
        </authorList>
    </citation>
    <scope>NUCLEOTIDE SEQUENCE [LARGE SCALE GENOMIC DNA]</scope>
    <source>
        <strain evidence="1">ATCC PRA-425</strain>
    </source>
</reference>
<organism evidence="1 2">
    <name type="scientific">Perkinsus chesapeaki</name>
    <name type="common">Clam parasite</name>
    <name type="synonym">Perkinsus andrewsi</name>
    <dbReference type="NCBI Taxonomy" id="330153"/>
    <lineage>
        <taxon>Eukaryota</taxon>
        <taxon>Sar</taxon>
        <taxon>Alveolata</taxon>
        <taxon>Perkinsozoa</taxon>
        <taxon>Perkinsea</taxon>
        <taxon>Perkinsida</taxon>
        <taxon>Perkinsidae</taxon>
        <taxon>Perkinsus</taxon>
    </lineage>
</organism>
<protein>
    <submittedName>
        <fullName evidence="1">Uncharacterized protein</fullName>
    </submittedName>
</protein>
<keyword evidence="2" id="KW-1185">Reference proteome</keyword>
<evidence type="ECO:0000313" key="1">
    <source>
        <dbReference type="EMBL" id="KAF4646947.1"/>
    </source>
</evidence>
<accession>A0A7J6KIK6</accession>
<dbReference type="OrthoDB" id="431726at2759"/>